<reference evidence="3 4" key="1">
    <citation type="journal article" date="2005" name="PLoS Biol.">
        <title>The genomes of Oryza sativa: a history of duplications.</title>
        <authorList>
            <person name="Yu J."/>
            <person name="Wang J."/>
            <person name="Lin W."/>
            <person name="Li S."/>
            <person name="Li H."/>
            <person name="Zhou J."/>
            <person name="Ni P."/>
            <person name="Dong W."/>
            <person name="Hu S."/>
            <person name="Zeng C."/>
            <person name="Zhang J."/>
            <person name="Zhang Y."/>
            <person name="Li R."/>
            <person name="Xu Z."/>
            <person name="Li S."/>
            <person name="Li X."/>
            <person name="Zheng H."/>
            <person name="Cong L."/>
            <person name="Lin L."/>
            <person name="Yin J."/>
            <person name="Geng J."/>
            <person name="Li G."/>
            <person name="Shi J."/>
            <person name="Liu J."/>
            <person name="Lv H."/>
            <person name="Li J."/>
            <person name="Wang J."/>
            <person name="Deng Y."/>
            <person name="Ran L."/>
            <person name="Shi X."/>
            <person name="Wang X."/>
            <person name="Wu Q."/>
            <person name="Li C."/>
            <person name="Ren X."/>
            <person name="Wang J."/>
            <person name="Wang X."/>
            <person name="Li D."/>
            <person name="Liu D."/>
            <person name="Zhang X."/>
            <person name="Ji Z."/>
            <person name="Zhao W."/>
            <person name="Sun Y."/>
            <person name="Zhang Z."/>
            <person name="Bao J."/>
            <person name="Han Y."/>
            <person name="Dong L."/>
            <person name="Ji J."/>
            <person name="Chen P."/>
            <person name="Wu S."/>
            <person name="Liu J."/>
            <person name="Xiao Y."/>
            <person name="Bu D."/>
            <person name="Tan J."/>
            <person name="Yang L."/>
            <person name="Ye C."/>
            <person name="Zhang J."/>
            <person name="Xu J."/>
            <person name="Zhou Y."/>
            <person name="Yu Y."/>
            <person name="Zhang B."/>
            <person name="Zhuang S."/>
            <person name="Wei H."/>
            <person name="Liu B."/>
            <person name="Lei M."/>
            <person name="Yu H."/>
            <person name="Li Y."/>
            <person name="Xu H."/>
            <person name="Wei S."/>
            <person name="He X."/>
            <person name="Fang L."/>
            <person name="Zhang Z."/>
            <person name="Zhang Y."/>
            <person name="Huang X."/>
            <person name="Su Z."/>
            <person name="Tong W."/>
            <person name="Li J."/>
            <person name="Tong Z."/>
            <person name="Li S."/>
            <person name="Ye J."/>
            <person name="Wang L."/>
            <person name="Fang L."/>
            <person name="Lei T."/>
            <person name="Chen C."/>
            <person name="Chen H."/>
            <person name="Xu Z."/>
            <person name="Li H."/>
            <person name="Huang H."/>
            <person name="Zhang F."/>
            <person name="Xu H."/>
            <person name="Li N."/>
            <person name="Zhao C."/>
            <person name="Li S."/>
            <person name="Dong L."/>
            <person name="Huang Y."/>
            <person name="Li L."/>
            <person name="Xi Y."/>
            <person name="Qi Q."/>
            <person name="Li W."/>
            <person name="Zhang B."/>
            <person name="Hu W."/>
            <person name="Zhang Y."/>
            <person name="Tian X."/>
            <person name="Jiao Y."/>
            <person name="Liang X."/>
            <person name="Jin J."/>
            <person name="Gao L."/>
            <person name="Zheng W."/>
            <person name="Hao B."/>
            <person name="Liu S."/>
            <person name="Wang W."/>
            <person name="Yuan L."/>
            <person name="Cao M."/>
            <person name="McDermott J."/>
            <person name="Samudrala R."/>
            <person name="Wang J."/>
            <person name="Wong G.K."/>
            <person name="Yang H."/>
        </authorList>
    </citation>
    <scope>NUCLEOTIDE SEQUENCE [LARGE SCALE GENOMIC DNA]</scope>
    <source>
        <strain evidence="4">cv. 93-11</strain>
    </source>
</reference>
<name>A2ZIJ7_ORYSI</name>
<dbReference type="Pfam" id="PF20241">
    <property type="entry name" value="DUF6598"/>
    <property type="match status" value="2"/>
</dbReference>
<dbReference type="OMA" id="PMQHTDG"/>
<evidence type="ECO:0000313" key="3">
    <source>
        <dbReference type="EMBL" id="EAY82431.1"/>
    </source>
</evidence>
<dbReference type="HOGENOM" id="CLU_030845_0_1_1"/>
<keyword evidence="4" id="KW-1185">Reference proteome</keyword>
<evidence type="ECO:0000256" key="1">
    <source>
        <dbReference type="SAM" id="MobiDB-lite"/>
    </source>
</evidence>
<dbReference type="PANTHER" id="PTHR33065:SF131">
    <property type="entry name" value="EXPRESSED PROTEIN"/>
    <property type="match status" value="1"/>
</dbReference>
<proteinExistence type="predicted"/>
<evidence type="ECO:0000259" key="2">
    <source>
        <dbReference type="Pfam" id="PF20241"/>
    </source>
</evidence>
<feature type="compositionally biased region" description="Basic and acidic residues" evidence="1">
    <location>
        <begin position="27"/>
        <end position="36"/>
    </location>
</feature>
<protein>
    <recommendedName>
        <fullName evidence="2">DUF6598 domain-containing protein</fullName>
    </recommendedName>
</protein>
<dbReference type="STRING" id="39946.A2ZIJ7"/>
<accession>A2ZIJ7</accession>
<feature type="region of interest" description="Disordered" evidence="1">
    <location>
        <begin position="1"/>
        <end position="54"/>
    </location>
</feature>
<dbReference type="Proteomes" id="UP000007015">
    <property type="component" value="Chromosome 12"/>
</dbReference>
<sequence length="396" mass="43831">MEVDSGRNGTGHGQIAGPDEEIPAGGDAKRSREEGGRNTTTTCQEDEDEDNDYYNDDSNFLDSYRTTWATNYGKNDGSFEDETAIPPMQHTDGPVLPISSWPMEVLQIFSVKVTEIKGSDLEWPLRVYGIVAVRDSLDHKRNFLFRRDRDNCQTLASPQASITFYIFIFPMIYANTGQSSTLETVSKSKDSSLTLTGPSRAVVLINPVMFEVDLKVITHNNSGLPLSESEEDDKVLSYNAFFYDGVAHMNNTGFARRSVESTEHSTMEFVFAHLIFAVEATIAVRVIEGSTDFRARLTARTAGIDEDVVLLDSGDGKVAVVNDDDDSGPLVVLQRRVVVVEEKGSLILGVEAAEIGSEEIVTRQVHIRPRHALRSRCGFNLGFCRMSVMIAWSVLP</sequence>
<dbReference type="AlphaFoldDB" id="A2ZIJ7"/>
<feature type="domain" description="DUF6598" evidence="2">
    <location>
        <begin position="106"/>
        <end position="162"/>
    </location>
</feature>
<organism evidence="3 4">
    <name type="scientific">Oryza sativa subsp. indica</name>
    <name type="common">Rice</name>
    <dbReference type="NCBI Taxonomy" id="39946"/>
    <lineage>
        <taxon>Eukaryota</taxon>
        <taxon>Viridiplantae</taxon>
        <taxon>Streptophyta</taxon>
        <taxon>Embryophyta</taxon>
        <taxon>Tracheophyta</taxon>
        <taxon>Spermatophyta</taxon>
        <taxon>Magnoliopsida</taxon>
        <taxon>Liliopsida</taxon>
        <taxon>Poales</taxon>
        <taxon>Poaceae</taxon>
        <taxon>BOP clade</taxon>
        <taxon>Oryzoideae</taxon>
        <taxon>Oryzeae</taxon>
        <taxon>Oryzinae</taxon>
        <taxon>Oryza</taxon>
        <taxon>Oryza sativa</taxon>
    </lineage>
</organism>
<gene>
    <name evidence="3" type="ORF">OsI_37644</name>
</gene>
<dbReference type="InterPro" id="IPR046533">
    <property type="entry name" value="DUF6598"/>
</dbReference>
<dbReference type="EMBL" id="CM000137">
    <property type="protein sequence ID" value="EAY82431.1"/>
    <property type="molecule type" value="Genomic_DNA"/>
</dbReference>
<dbReference type="Gramene" id="BGIOSGA036545-TA">
    <property type="protein sequence ID" value="BGIOSGA036545-PA"/>
    <property type="gene ID" value="BGIOSGA036545"/>
</dbReference>
<evidence type="ECO:0000313" key="4">
    <source>
        <dbReference type="Proteomes" id="UP000007015"/>
    </source>
</evidence>
<feature type="domain" description="DUF6598" evidence="2">
    <location>
        <begin position="187"/>
        <end position="389"/>
    </location>
</feature>
<dbReference type="PANTHER" id="PTHR33065">
    <property type="entry name" value="OS07G0486400 PROTEIN"/>
    <property type="match status" value="1"/>
</dbReference>
<feature type="compositionally biased region" description="Acidic residues" evidence="1">
    <location>
        <begin position="44"/>
        <end position="54"/>
    </location>
</feature>